<protein>
    <submittedName>
        <fullName evidence="4">Sialoadhesin-like isoform X2</fullName>
    </submittedName>
</protein>
<dbReference type="EMBL" id="QBIY01012629">
    <property type="protein sequence ID" value="RXN20874.1"/>
    <property type="molecule type" value="Genomic_DNA"/>
</dbReference>
<feature type="domain" description="Ig-like" evidence="3">
    <location>
        <begin position="1228"/>
        <end position="1314"/>
    </location>
</feature>
<gene>
    <name evidence="4" type="ORF">ROHU_024669</name>
</gene>
<feature type="domain" description="Ig-like" evidence="3">
    <location>
        <begin position="452"/>
        <end position="543"/>
    </location>
</feature>
<dbReference type="SMART" id="SM00409">
    <property type="entry name" value="IG"/>
    <property type="match status" value="10"/>
</dbReference>
<accession>A0A498MNE3</accession>
<dbReference type="InterPro" id="IPR036179">
    <property type="entry name" value="Ig-like_dom_sf"/>
</dbReference>
<feature type="transmembrane region" description="Helical" evidence="2">
    <location>
        <begin position="1339"/>
        <end position="1362"/>
    </location>
</feature>
<feature type="domain" description="Ig-like" evidence="3">
    <location>
        <begin position="786"/>
        <end position="877"/>
    </location>
</feature>
<keyword evidence="2" id="KW-1133">Transmembrane helix</keyword>
<dbReference type="PANTHER" id="PTHR46484">
    <property type="entry name" value="SI:CH211-171H4.5-RELATED"/>
    <property type="match status" value="1"/>
</dbReference>
<reference evidence="4 5" key="1">
    <citation type="submission" date="2018-03" db="EMBL/GenBank/DDBJ databases">
        <title>Draft genome sequence of Rohu Carp (Labeo rohita).</title>
        <authorList>
            <person name="Das P."/>
            <person name="Kushwaha B."/>
            <person name="Joshi C.G."/>
            <person name="Kumar D."/>
            <person name="Nagpure N.S."/>
            <person name="Sahoo L."/>
            <person name="Das S.P."/>
            <person name="Bit A."/>
            <person name="Patnaik S."/>
            <person name="Meher P.K."/>
            <person name="Jayasankar P."/>
            <person name="Koringa P.G."/>
            <person name="Patel N.V."/>
            <person name="Hinsu A.T."/>
            <person name="Kumar R."/>
            <person name="Pandey M."/>
            <person name="Agarwal S."/>
            <person name="Srivastava S."/>
            <person name="Singh M."/>
            <person name="Iquebal M.A."/>
            <person name="Jaiswal S."/>
            <person name="Angadi U.B."/>
            <person name="Kumar N."/>
            <person name="Raza M."/>
            <person name="Shah T.M."/>
            <person name="Rai A."/>
            <person name="Jena J.K."/>
        </authorList>
    </citation>
    <scope>NUCLEOTIDE SEQUENCE [LARGE SCALE GENOMIC DNA]</scope>
    <source>
        <strain evidence="4">DASCIFA01</strain>
        <tissue evidence="4">Testis</tissue>
    </source>
</reference>
<feature type="region of interest" description="Disordered" evidence="1">
    <location>
        <begin position="1371"/>
        <end position="1397"/>
    </location>
</feature>
<evidence type="ECO:0000256" key="1">
    <source>
        <dbReference type="SAM" id="MobiDB-lite"/>
    </source>
</evidence>
<dbReference type="InterPro" id="IPR013783">
    <property type="entry name" value="Ig-like_fold"/>
</dbReference>
<comment type="caution">
    <text evidence="4">The sequence shown here is derived from an EMBL/GenBank/DDBJ whole genome shotgun (WGS) entry which is preliminary data.</text>
</comment>
<evidence type="ECO:0000259" key="3">
    <source>
        <dbReference type="PROSITE" id="PS50835"/>
    </source>
</evidence>
<feature type="domain" description="Ig-like" evidence="3">
    <location>
        <begin position="1136"/>
        <end position="1222"/>
    </location>
</feature>
<keyword evidence="5" id="KW-1185">Reference proteome</keyword>
<dbReference type="SUPFAM" id="SSF48726">
    <property type="entry name" value="Immunoglobulin"/>
    <property type="match status" value="12"/>
</dbReference>
<feature type="compositionally biased region" description="Low complexity" evidence="1">
    <location>
        <begin position="1376"/>
        <end position="1387"/>
    </location>
</feature>
<dbReference type="PROSITE" id="PS50835">
    <property type="entry name" value="IG_LIKE"/>
    <property type="match status" value="6"/>
</dbReference>
<name>A0A498MNE3_LABRO</name>
<dbReference type="Proteomes" id="UP000290572">
    <property type="component" value="Unassembled WGS sequence"/>
</dbReference>
<dbReference type="InterPro" id="IPR007110">
    <property type="entry name" value="Ig-like_dom"/>
</dbReference>
<feature type="domain" description="Ig-like" evidence="3">
    <location>
        <begin position="551"/>
        <end position="653"/>
    </location>
</feature>
<sequence>MLPKDHQSLDKGVLLYDALAWYVSMPKQIHGLQGSCLVIPCSFYYSSNPPKNPHRVVWYQWVSKGYPLVYDPWYPNDVIEKFRWKTDLYGDPSSRDCSLLIKNLDLSHHGEKLYAWIDPENVGWRTYAFYDVTSTVLVNGHPRQPIISIYGGDRTGDTITVECSTLHTCPYSRPSITLYGIEGSNQIRDESIKDGLWKTTLTRKGVVKAERLTITCTITHYGDITVTTTKDKSAECVYQKITIEPELADVTVSIAKEFTCNVYHSCQNKNPTITWNYKNMEVTEGRKTLSDLKWISYSNIVFQATKEDHGKKLICTVTFSGAYLTAFVVLHVQPYFQYVADVIPKITALPQSCVVIPCSFKTEDEYLTRLQVLWVNRKGGYMFHTDPVDVLDNFKGRTRLLGNPDEQNCTVEMDNVQTHDNGPFCFQAERENERYSFNNSCVFILMREPDKPVMSFLPENIEPGTRVTVKCSVNHTCSSHPPEITWSVPTAQKTTSHNHMGGGVWEMVSAVTFIPTGCEEKDEIVCTATYWGGKTQENTALLSIRTSPRQPSISVYGGVQQNIKIEPELADVTEGVAKNFICSVYHSCQKENPAITWNYKNMQVTKGSKELSGLNRISYSNITFLGAKEDYGKKLICTATFSGGDVSASVVLRVQQYQKPIQILNETYFQYVADVIPKITALPRSCVVIPCSFKMEEKYLSQLWVLWVTEKGGYMFHTNPSNILDNFKGHTRLLGNLNEQNCTVEVDRVQTHDNGPFCFRAQRENKRYSFNNSCVFIIMRASPDKPVMSSLPEDIDPGTRVPVKCSVNHTCSSHPPQITWNVPVSQETISHNHMGGGVWETVSAVTFIPTGYEEKDEIVCTAKFWGGETQENTAFLSIRNSLIWICKAHNLNRGDQFGTDSQGVLLYVALGWKVRMPKDIHGLRGSCLVIPCSFNYTAYPPANPRRVVWYQWVSKGYPLVYDPWYPNYVIEKFRGKTDLYGDPSSRDCSLLIKNLELSHNGEKIYAWIDPENVGWRTYKFYDVTSTIQVDASPQQPSININGGERTGDNITVACSTFHTCPYSKPNITLNGIEGSDTIKDESFKDGLWQTTLTRTGVVKAENSTIECSATHHGGITVTATKNTSAQCVHHKITIEPELGDVTEGVGQNFICSVYHSCQNENPTITWNYKNMQDTKGNKKLSSLNQVTYSNITFLGANEDDGKKLICTANFSGGTITTSVVLHVQCVHHNISIEPELADVTEGIAKNFICSVYHSCQKENPSITWNYENMQVTKGNKTLSGLNQVTYSNITFLGAKEDHGKKLICSAKFSERDITASVDLNVQSLSHNEANPVLTGLKTIGLYILTPSLVFLITWVLAGVIIYKKRQRSKDAMSENKSFSKPSMPSPKSDPKSFSDNDYEAEYTNMDELNIYGNI</sequence>
<proteinExistence type="predicted"/>
<organism evidence="4 5">
    <name type="scientific">Labeo rohita</name>
    <name type="common">Indian major carp</name>
    <name type="synonym">Cyprinus rohita</name>
    <dbReference type="NCBI Taxonomy" id="84645"/>
    <lineage>
        <taxon>Eukaryota</taxon>
        <taxon>Metazoa</taxon>
        <taxon>Chordata</taxon>
        <taxon>Craniata</taxon>
        <taxon>Vertebrata</taxon>
        <taxon>Euteleostomi</taxon>
        <taxon>Actinopterygii</taxon>
        <taxon>Neopterygii</taxon>
        <taxon>Teleostei</taxon>
        <taxon>Ostariophysi</taxon>
        <taxon>Cypriniformes</taxon>
        <taxon>Cyprinidae</taxon>
        <taxon>Labeoninae</taxon>
        <taxon>Labeonini</taxon>
        <taxon>Labeo</taxon>
    </lineage>
</organism>
<dbReference type="PANTHER" id="PTHR46484:SF7">
    <property type="entry name" value="MYELIN-ASSOCIATED GLYCOPROTEIN-LIKE-RELATED"/>
    <property type="match status" value="1"/>
</dbReference>
<keyword evidence="2" id="KW-0812">Transmembrane</keyword>
<evidence type="ECO:0000256" key="2">
    <source>
        <dbReference type="SAM" id="Phobius"/>
    </source>
</evidence>
<evidence type="ECO:0000313" key="5">
    <source>
        <dbReference type="Proteomes" id="UP000290572"/>
    </source>
</evidence>
<keyword evidence="2" id="KW-0472">Membrane</keyword>
<dbReference type="STRING" id="84645.A0A498MNE3"/>
<dbReference type="InterPro" id="IPR003599">
    <property type="entry name" value="Ig_sub"/>
</dbReference>
<feature type="domain" description="Ig-like" evidence="3">
    <location>
        <begin position="245"/>
        <end position="325"/>
    </location>
</feature>
<evidence type="ECO:0000313" key="4">
    <source>
        <dbReference type="EMBL" id="RXN20874.1"/>
    </source>
</evidence>
<dbReference type="Gene3D" id="2.60.40.10">
    <property type="entry name" value="Immunoglobulins"/>
    <property type="match status" value="11"/>
</dbReference>